<dbReference type="EMBL" id="JAABOA010000007">
    <property type="protein sequence ID" value="KAF9586685.1"/>
    <property type="molecule type" value="Genomic_DNA"/>
</dbReference>
<comment type="caution">
    <text evidence="1">The sequence shown here is derived from an EMBL/GenBank/DDBJ whole genome shotgun (WGS) entry which is preliminary data.</text>
</comment>
<name>A0A9P6G5P3_9FUNG</name>
<sequence>MATTSVDKPSTLPVSDIEERDGFVEYCKFRSCERMHVERIDELEEADLNAMRVVAIESKLEWREFTDEMKMVEPSQKFYIKLTEESGGFI</sequence>
<accession>A0A9P6G5P3</accession>
<evidence type="ECO:0000313" key="1">
    <source>
        <dbReference type="EMBL" id="KAF9586685.1"/>
    </source>
</evidence>
<proteinExistence type="predicted"/>
<organism evidence="1 2">
    <name type="scientific">Lunasporangiospora selenospora</name>
    <dbReference type="NCBI Taxonomy" id="979761"/>
    <lineage>
        <taxon>Eukaryota</taxon>
        <taxon>Fungi</taxon>
        <taxon>Fungi incertae sedis</taxon>
        <taxon>Mucoromycota</taxon>
        <taxon>Mortierellomycotina</taxon>
        <taxon>Mortierellomycetes</taxon>
        <taxon>Mortierellales</taxon>
        <taxon>Mortierellaceae</taxon>
        <taxon>Lunasporangiospora</taxon>
    </lineage>
</organism>
<dbReference type="OrthoDB" id="2416724at2759"/>
<protein>
    <submittedName>
        <fullName evidence="1">Uncharacterized protein</fullName>
    </submittedName>
</protein>
<evidence type="ECO:0000313" key="2">
    <source>
        <dbReference type="Proteomes" id="UP000780801"/>
    </source>
</evidence>
<reference evidence="1" key="1">
    <citation type="journal article" date="2020" name="Fungal Divers.">
        <title>Resolving the Mortierellaceae phylogeny through synthesis of multi-gene phylogenetics and phylogenomics.</title>
        <authorList>
            <person name="Vandepol N."/>
            <person name="Liber J."/>
            <person name="Desiro A."/>
            <person name="Na H."/>
            <person name="Kennedy M."/>
            <person name="Barry K."/>
            <person name="Grigoriev I.V."/>
            <person name="Miller A.N."/>
            <person name="O'Donnell K."/>
            <person name="Stajich J.E."/>
            <person name="Bonito G."/>
        </authorList>
    </citation>
    <scope>NUCLEOTIDE SEQUENCE</scope>
    <source>
        <strain evidence="1">KOD1015</strain>
    </source>
</reference>
<dbReference type="AlphaFoldDB" id="A0A9P6G5P3"/>
<dbReference type="Proteomes" id="UP000780801">
    <property type="component" value="Unassembled WGS sequence"/>
</dbReference>
<keyword evidence="2" id="KW-1185">Reference proteome</keyword>
<gene>
    <name evidence="1" type="ORF">BGW38_009470</name>
</gene>